<keyword evidence="1" id="KW-1133">Transmembrane helix</keyword>
<feature type="transmembrane region" description="Helical" evidence="1">
    <location>
        <begin position="20"/>
        <end position="43"/>
    </location>
</feature>
<name>A0A1B0A3A2_GLOPL</name>
<proteinExistence type="predicted"/>
<organism evidence="2 3">
    <name type="scientific">Glossina pallidipes</name>
    <name type="common">Tsetse fly</name>
    <dbReference type="NCBI Taxonomy" id="7398"/>
    <lineage>
        <taxon>Eukaryota</taxon>
        <taxon>Metazoa</taxon>
        <taxon>Ecdysozoa</taxon>
        <taxon>Arthropoda</taxon>
        <taxon>Hexapoda</taxon>
        <taxon>Insecta</taxon>
        <taxon>Pterygota</taxon>
        <taxon>Neoptera</taxon>
        <taxon>Endopterygota</taxon>
        <taxon>Diptera</taxon>
        <taxon>Brachycera</taxon>
        <taxon>Muscomorpha</taxon>
        <taxon>Hippoboscoidea</taxon>
        <taxon>Glossinidae</taxon>
        <taxon>Glossina</taxon>
    </lineage>
</organism>
<reference evidence="3" key="1">
    <citation type="submission" date="2014-03" db="EMBL/GenBank/DDBJ databases">
        <authorList>
            <person name="Aksoy S."/>
            <person name="Warren W."/>
            <person name="Wilson R.K."/>
        </authorList>
    </citation>
    <scope>NUCLEOTIDE SEQUENCE [LARGE SCALE GENOMIC DNA]</scope>
    <source>
        <strain evidence="3">IAEA</strain>
    </source>
</reference>
<protein>
    <submittedName>
        <fullName evidence="2">Uncharacterized protein</fullName>
    </submittedName>
</protein>
<dbReference type="AlphaFoldDB" id="A0A1B0A3A2"/>
<evidence type="ECO:0000256" key="1">
    <source>
        <dbReference type="SAM" id="Phobius"/>
    </source>
</evidence>
<dbReference type="Proteomes" id="UP000092445">
    <property type="component" value="Unassembled WGS sequence"/>
</dbReference>
<evidence type="ECO:0000313" key="2">
    <source>
        <dbReference type="EnsemblMetazoa" id="GPAI033135-PA"/>
    </source>
</evidence>
<keyword evidence="1" id="KW-0812">Transmembrane</keyword>
<dbReference type="VEuPathDB" id="VectorBase:GPAI033135"/>
<reference evidence="2" key="2">
    <citation type="submission" date="2020-05" db="UniProtKB">
        <authorList>
            <consortium name="EnsemblMetazoa"/>
        </authorList>
    </citation>
    <scope>IDENTIFICATION</scope>
    <source>
        <strain evidence="2">IAEA</strain>
    </source>
</reference>
<dbReference type="EnsemblMetazoa" id="GPAI033135-RA">
    <property type="protein sequence ID" value="GPAI033135-PA"/>
    <property type="gene ID" value="GPAI033135"/>
</dbReference>
<keyword evidence="1" id="KW-0472">Membrane</keyword>
<evidence type="ECO:0000313" key="3">
    <source>
        <dbReference type="Proteomes" id="UP000092445"/>
    </source>
</evidence>
<sequence>MQISESQQRWLEFNAVIEDSMFALVRISGNIAQIIAGIVLIIFKQNEVNKEQEHGESKTKSESARSSGKLSDIDFNLTNSDVECNLKLNEKFRLCLSERNIGLCGSIYSRNNNRQMQAIKRTLAKDLQKENLQSLPRDFIDPTMAVKLNNKLNNVVIQTQCNRPPSAKEGKTNLWTVVVTEKKYSAKPVNQFFPSLK</sequence>
<accession>A0A1B0A3A2</accession>
<keyword evidence="3" id="KW-1185">Reference proteome</keyword>